<evidence type="ECO:0000313" key="1">
    <source>
        <dbReference type="EMBL" id="MBB5055271.1"/>
    </source>
</evidence>
<organism evidence="1 2">
    <name type="scientific">Afipia massiliensis</name>
    <dbReference type="NCBI Taxonomy" id="211460"/>
    <lineage>
        <taxon>Bacteria</taxon>
        <taxon>Pseudomonadati</taxon>
        <taxon>Pseudomonadota</taxon>
        <taxon>Alphaproteobacteria</taxon>
        <taxon>Hyphomicrobiales</taxon>
        <taxon>Nitrobacteraceae</taxon>
        <taxon>Afipia</taxon>
    </lineage>
</organism>
<proteinExistence type="predicted"/>
<dbReference type="RefSeq" id="WP_184090699.1">
    <property type="nucleotide sequence ID" value="NZ_JACHIJ010000014.1"/>
</dbReference>
<evidence type="ECO:0000313" key="2">
    <source>
        <dbReference type="Proteomes" id="UP000521227"/>
    </source>
</evidence>
<protein>
    <submittedName>
        <fullName evidence="1">Uncharacterized protein</fullName>
    </submittedName>
</protein>
<dbReference type="AlphaFoldDB" id="A0A840NC88"/>
<dbReference type="EMBL" id="JACHIJ010000014">
    <property type="protein sequence ID" value="MBB5055271.1"/>
    <property type="molecule type" value="Genomic_DNA"/>
</dbReference>
<sequence length="127" mass="13908">MPNIDSQVNANTAQQQNDVSSQLTEIAGRGTRFSLGAQRLALYEILRVSQDALDYARSGVNITQDCISRIAGAHSVKDIATAVRDCGHRQLDQLQEDYEHLIAHGHEVFDVSSGLVLAAFHGEHPQE</sequence>
<reference evidence="1 2" key="1">
    <citation type="submission" date="2020-08" db="EMBL/GenBank/DDBJ databases">
        <title>Genomic Encyclopedia of Type Strains, Phase IV (KMG-IV): sequencing the most valuable type-strain genomes for metagenomic binning, comparative biology and taxonomic classification.</title>
        <authorList>
            <person name="Goeker M."/>
        </authorList>
    </citation>
    <scope>NUCLEOTIDE SEQUENCE [LARGE SCALE GENOMIC DNA]</scope>
    <source>
        <strain evidence="1 2">DSM 17498</strain>
    </source>
</reference>
<name>A0A840NC88_9BRAD</name>
<accession>A0A840NC88</accession>
<comment type="caution">
    <text evidence="1">The sequence shown here is derived from an EMBL/GenBank/DDBJ whole genome shotgun (WGS) entry which is preliminary data.</text>
</comment>
<dbReference type="Proteomes" id="UP000521227">
    <property type="component" value="Unassembled WGS sequence"/>
</dbReference>
<gene>
    <name evidence="1" type="ORF">HNQ36_005282</name>
</gene>